<reference evidence="8" key="1">
    <citation type="submission" date="2021-06" db="EMBL/GenBank/DDBJ databases">
        <authorList>
            <person name="Kallberg Y."/>
            <person name="Tangrot J."/>
            <person name="Rosling A."/>
        </authorList>
    </citation>
    <scope>NUCLEOTIDE SEQUENCE</scope>
    <source>
        <strain evidence="8">MA453B</strain>
    </source>
</reference>
<proteinExistence type="inferred from homology"/>
<evidence type="ECO:0000256" key="2">
    <source>
        <dbReference type="ARBA" id="ARBA00006149"/>
    </source>
</evidence>
<evidence type="ECO:0000256" key="4">
    <source>
        <dbReference type="ARBA" id="ARBA00022679"/>
    </source>
</evidence>
<name>A0A9N9JPS8_9GLOM</name>
<accession>A0A9N9JPS8</accession>
<dbReference type="OrthoDB" id="406152at2759"/>
<dbReference type="AlphaFoldDB" id="A0A9N9JPS8"/>
<feature type="transmembrane region" description="Helical" evidence="7">
    <location>
        <begin position="90"/>
        <end position="110"/>
    </location>
</feature>
<comment type="subcellular location">
    <subcellularLocation>
        <location evidence="1">Nucleus</location>
    </subcellularLocation>
</comment>
<comment type="similarity">
    <text evidence="2">Belongs to the eukaryotic/archaeal PrmC-related family.</text>
</comment>
<dbReference type="SUPFAM" id="SSF53335">
    <property type="entry name" value="S-adenosyl-L-methionine-dependent methyltransferases"/>
    <property type="match status" value="1"/>
</dbReference>
<dbReference type="Gene3D" id="3.40.50.150">
    <property type="entry name" value="Vaccinia Virus protein VP39"/>
    <property type="match status" value="1"/>
</dbReference>
<protein>
    <submittedName>
        <fullName evidence="8">9124_t:CDS:1</fullName>
    </submittedName>
</protein>
<dbReference type="FunFam" id="3.40.50.150:FF:000077">
    <property type="entry name" value="HemK methyltransferase family member 2"/>
    <property type="match status" value="1"/>
</dbReference>
<evidence type="ECO:0000313" key="9">
    <source>
        <dbReference type="Proteomes" id="UP000789405"/>
    </source>
</evidence>
<sequence length="283" mass="31684">MTLITTVTGFAAFGVAVRVYALALERRPVFDNPITHVLTASFFGGVGAYIFHAEERQMELIEKRKQLLLANRKRRLEYDTAKAARYESNFLFLIVLSNSYYQLLFLKLMLPTPNLDHITSNDYENVYEPAEDTFLFLDALENDIEFIKNDVNPCICLEIGSGTGCVSTFLGQLLGDGTAQAFILYSPKKVLLCTDINPCATAITVKTAILYENELKIHLDAVTTNLTSGLLPRLYHKVDILCFNPPYVVTTSEEVNSKNVIERAWAGGIDGREVIDRMLPLAN</sequence>
<evidence type="ECO:0000256" key="3">
    <source>
        <dbReference type="ARBA" id="ARBA00022603"/>
    </source>
</evidence>
<dbReference type="Proteomes" id="UP000789405">
    <property type="component" value="Unassembled WGS sequence"/>
</dbReference>
<evidence type="ECO:0000256" key="7">
    <source>
        <dbReference type="SAM" id="Phobius"/>
    </source>
</evidence>
<evidence type="ECO:0000256" key="5">
    <source>
        <dbReference type="ARBA" id="ARBA00022691"/>
    </source>
</evidence>
<keyword evidence="7" id="KW-0812">Transmembrane</keyword>
<dbReference type="GO" id="GO:0005634">
    <property type="term" value="C:nucleus"/>
    <property type="evidence" value="ECO:0007669"/>
    <property type="project" value="UniProtKB-SubCell"/>
</dbReference>
<dbReference type="GO" id="GO:0008276">
    <property type="term" value="F:protein methyltransferase activity"/>
    <property type="evidence" value="ECO:0007669"/>
    <property type="project" value="TreeGrafter"/>
</dbReference>
<dbReference type="GO" id="GO:0035657">
    <property type="term" value="C:eRF1 methyltransferase complex"/>
    <property type="evidence" value="ECO:0007669"/>
    <property type="project" value="TreeGrafter"/>
</dbReference>
<keyword evidence="7" id="KW-0472">Membrane</keyword>
<keyword evidence="4" id="KW-0808">Transferase</keyword>
<evidence type="ECO:0000313" key="8">
    <source>
        <dbReference type="EMBL" id="CAG8788405.1"/>
    </source>
</evidence>
<feature type="non-terminal residue" evidence="8">
    <location>
        <position position="1"/>
    </location>
</feature>
<dbReference type="EMBL" id="CAJVPY010025544">
    <property type="protein sequence ID" value="CAG8788405.1"/>
    <property type="molecule type" value="Genomic_DNA"/>
</dbReference>
<evidence type="ECO:0000256" key="1">
    <source>
        <dbReference type="ARBA" id="ARBA00004123"/>
    </source>
</evidence>
<organism evidence="8 9">
    <name type="scientific">Dentiscutata erythropus</name>
    <dbReference type="NCBI Taxonomy" id="1348616"/>
    <lineage>
        <taxon>Eukaryota</taxon>
        <taxon>Fungi</taxon>
        <taxon>Fungi incertae sedis</taxon>
        <taxon>Mucoromycota</taxon>
        <taxon>Glomeromycotina</taxon>
        <taxon>Glomeromycetes</taxon>
        <taxon>Diversisporales</taxon>
        <taxon>Gigasporaceae</taxon>
        <taxon>Dentiscutata</taxon>
    </lineage>
</organism>
<evidence type="ECO:0000256" key="6">
    <source>
        <dbReference type="ARBA" id="ARBA00023242"/>
    </source>
</evidence>
<keyword evidence="6" id="KW-0539">Nucleus</keyword>
<keyword evidence="3" id="KW-0489">Methyltransferase</keyword>
<keyword evidence="9" id="KW-1185">Reference proteome</keyword>
<dbReference type="PANTHER" id="PTHR45875">
    <property type="entry name" value="METHYLTRANSFERASE N6AMT1"/>
    <property type="match status" value="1"/>
</dbReference>
<dbReference type="InterPro" id="IPR052190">
    <property type="entry name" value="Euk-Arch_PrmC-MTase"/>
</dbReference>
<feature type="transmembrane region" description="Helical" evidence="7">
    <location>
        <begin position="33"/>
        <end position="51"/>
    </location>
</feature>
<comment type="caution">
    <text evidence="8">The sequence shown here is derived from an EMBL/GenBank/DDBJ whole genome shotgun (WGS) entry which is preliminary data.</text>
</comment>
<dbReference type="GO" id="GO:0032259">
    <property type="term" value="P:methylation"/>
    <property type="evidence" value="ECO:0007669"/>
    <property type="project" value="UniProtKB-KW"/>
</dbReference>
<keyword evidence="5" id="KW-0949">S-adenosyl-L-methionine</keyword>
<dbReference type="GO" id="GO:0008757">
    <property type="term" value="F:S-adenosylmethionine-dependent methyltransferase activity"/>
    <property type="evidence" value="ECO:0007669"/>
    <property type="project" value="TreeGrafter"/>
</dbReference>
<dbReference type="PANTHER" id="PTHR45875:SF1">
    <property type="entry name" value="METHYLTRANSFERASE N6AMT1"/>
    <property type="match status" value="1"/>
</dbReference>
<gene>
    <name evidence="8" type="ORF">DERYTH_LOCUS20902</name>
</gene>
<dbReference type="InterPro" id="IPR029063">
    <property type="entry name" value="SAM-dependent_MTases_sf"/>
</dbReference>
<keyword evidence="7" id="KW-1133">Transmembrane helix</keyword>